<dbReference type="SFLD" id="SFLDS00005">
    <property type="entry name" value="Isoprenoid_Synthase_Type_I"/>
    <property type="match status" value="1"/>
</dbReference>
<comment type="similarity">
    <text evidence="2 8">Belongs to the FPP/GGPP synthase family.</text>
</comment>
<comment type="cofactor">
    <cofactor evidence="1">
        <name>Mg(2+)</name>
        <dbReference type="ChEBI" id="CHEBI:18420"/>
    </cofactor>
</comment>
<dbReference type="NCBIfam" id="NF045485">
    <property type="entry name" value="FPPsyn"/>
    <property type="match status" value="1"/>
</dbReference>
<dbReference type="EMBL" id="UGSK01000001">
    <property type="protein sequence ID" value="SUB02935.1"/>
    <property type="molecule type" value="Genomic_DNA"/>
</dbReference>
<dbReference type="Pfam" id="PF00348">
    <property type="entry name" value="polyprenyl_synt"/>
    <property type="match status" value="1"/>
</dbReference>
<evidence type="ECO:0000256" key="7">
    <source>
        <dbReference type="ARBA" id="ARBA00069024"/>
    </source>
</evidence>
<dbReference type="GO" id="GO:0005737">
    <property type="term" value="C:cytoplasm"/>
    <property type="evidence" value="ECO:0007669"/>
    <property type="project" value="UniProtKB-ARBA"/>
</dbReference>
<evidence type="ECO:0000256" key="2">
    <source>
        <dbReference type="ARBA" id="ARBA00006706"/>
    </source>
</evidence>
<sequence length="300" mass="31882">MTWLEDSLRQMAQQMDAVLGKVLSDEPRPGEVLRPERLLAAMRHGSLNGGKRLRPLLVAETAAAFGRRDEGVLLAAAALECVHCYSLVHDDLPAMDDDDLRRGQPTVHKAFDEAAAILAGDALLTLAFDLIAAPEVHADPSVRLQLSQELARASGVGGMAGGQMLDLAAEHRQLSEDEIRTLQAMKTGALLRYACRAGAILAGAAPDDVARMTRFGEIIGLAFQLADDLLDLEASPEVMGKATGKDAEAGKATLVSLYGPERTRAILKGLVAEAEQLVAGASEGGQRLAEIAAFVAFRDR</sequence>
<organism evidence="9 10">
    <name type="scientific">Pannonibacter phragmitetus</name>
    <dbReference type="NCBI Taxonomy" id="121719"/>
    <lineage>
        <taxon>Bacteria</taxon>
        <taxon>Pseudomonadati</taxon>
        <taxon>Pseudomonadota</taxon>
        <taxon>Alphaproteobacteria</taxon>
        <taxon>Hyphomicrobiales</taxon>
        <taxon>Stappiaceae</taxon>
        <taxon>Pannonibacter</taxon>
    </lineage>
</organism>
<evidence type="ECO:0000256" key="5">
    <source>
        <dbReference type="ARBA" id="ARBA00022842"/>
    </source>
</evidence>
<dbReference type="InterPro" id="IPR033749">
    <property type="entry name" value="Polyprenyl_synt_CS"/>
</dbReference>
<evidence type="ECO:0000313" key="10">
    <source>
        <dbReference type="Proteomes" id="UP000255000"/>
    </source>
</evidence>
<dbReference type="PANTHER" id="PTHR43281">
    <property type="entry name" value="FARNESYL DIPHOSPHATE SYNTHASE"/>
    <property type="match status" value="1"/>
</dbReference>
<accession>A0A379A0C8</accession>
<dbReference type="PROSITE" id="PS00723">
    <property type="entry name" value="POLYPRENYL_SYNTHASE_1"/>
    <property type="match status" value="1"/>
</dbReference>
<keyword evidence="4" id="KW-0479">Metal-binding</keyword>
<name>A0A379A0C8_9HYPH</name>
<dbReference type="PROSITE" id="PS00444">
    <property type="entry name" value="POLYPRENYL_SYNTHASE_2"/>
    <property type="match status" value="1"/>
</dbReference>
<evidence type="ECO:0000256" key="1">
    <source>
        <dbReference type="ARBA" id="ARBA00001946"/>
    </source>
</evidence>
<dbReference type="CDD" id="cd00685">
    <property type="entry name" value="Trans_IPPS_HT"/>
    <property type="match status" value="1"/>
</dbReference>
<reference evidence="9 10" key="1">
    <citation type="submission" date="2018-06" db="EMBL/GenBank/DDBJ databases">
        <authorList>
            <consortium name="Pathogen Informatics"/>
            <person name="Doyle S."/>
        </authorList>
    </citation>
    <scope>NUCLEOTIDE SEQUENCE [LARGE SCALE GENOMIC DNA]</scope>
    <source>
        <strain evidence="9 10">NCTC13350</strain>
    </source>
</reference>
<keyword evidence="5" id="KW-0460">Magnesium</keyword>
<dbReference type="InterPro" id="IPR053378">
    <property type="entry name" value="Prenyl_diphosphate_synthase"/>
</dbReference>
<dbReference type="RefSeq" id="WP_019965315.1">
    <property type="nucleotide sequence ID" value="NZ_UGSK01000001.1"/>
</dbReference>
<dbReference type="SFLD" id="SFLDG01017">
    <property type="entry name" value="Polyprenyl_Transferase_Like"/>
    <property type="match status" value="1"/>
</dbReference>
<dbReference type="FunFam" id="1.10.600.10:FF:000001">
    <property type="entry name" value="Geranylgeranyl diphosphate synthase"/>
    <property type="match status" value="1"/>
</dbReference>
<dbReference type="InterPro" id="IPR000092">
    <property type="entry name" value="Polyprenyl_synt"/>
</dbReference>
<dbReference type="PANTHER" id="PTHR43281:SF1">
    <property type="entry name" value="FARNESYL DIPHOSPHATE SYNTHASE"/>
    <property type="match status" value="1"/>
</dbReference>
<keyword evidence="6" id="KW-0414">Isoprene biosynthesis</keyword>
<dbReference type="Gene3D" id="1.10.600.10">
    <property type="entry name" value="Farnesyl Diphosphate Synthase"/>
    <property type="match status" value="1"/>
</dbReference>
<keyword evidence="3 8" id="KW-0808">Transferase</keyword>
<dbReference type="SUPFAM" id="SSF48576">
    <property type="entry name" value="Terpenoid synthases"/>
    <property type="match status" value="1"/>
</dbReference>
<evidence type="ECO:0000256" key="6">
    <source>
        <dbReference type="ARBA" id="ARBA00023229"/>
    </source>
</evidence>
<dbReference type="GO" id="GO:0004659">
    <property type="term" value="F:prenyltransferase activity"/>
    <property type="evidence" value="ECO:0007669"/>
    <property type="project" value="InterPro"/>
</dbReference>
<dbReference type="InterPro" id="IPR008949">
    <property type="entry name" value="Isoprenoid_synthase_dom_sf"/>
</dbReference>
<evidence type="ECO:0000256" key="4">
    <source>
        <dbReference type="ARBA" id="ARBA00022723"/>
    </source>
</evidence>
<dbReference type="Proteomes" id="UP000255000">
    <property type="component" value="Unassembled WGS sequence"/>
</dbReference>
<evidence type="ECO:0000313" key="9">
    <source>
        <dbReference type="EMBL" id="SUB02935.1"/>
    </source>
</evidence>
<dbReference type="AlphaFoldDB" id="A0A379A0C8"/>
<evidence type="ECO:0000256" key="3">
    <source>
        <dbReference type="ARBA" id="ARBA00022679"/>
    </source>
</evidence>
<protein>
    <recommendedName>
        <fullName evidence="7">Probable farnesyl diphosphate synthase</fullName>
    </recommendedName>
</protein>
<evidence type="ECO:0000256" key="8">
    <source>
        <dbReference type="RuleBase" id="RU004466"/>
    </source>
</evidence>
<dbReference type="GO" id="GO:0046872">
    <property type="term" value="F:metal ion binding"/>
    <property type="evidence" value="ECO:0007669"/>
    <property type="project" value="UniProtKB-KW"/>
</dbReference>
<gene>
    <name evidence="9" type="ORF">NCTC13350_03912</name>
</gene>
<dbReference type="GO" id="GO:0016114">
    <property type="term" value="P:terpenoid biosynthetic process"/>
    <property type="evidence" value="ECO:0007669"/>
    <property type="project" value="UniProtKB-ARBA"/>
</dbReference>
<proteinExistence type="inferred from homology"/>
<dbReference type="OrthoDB" id="9805316at2"/>